<evidence type="ECO:0000313" key="2">
    <source>
        <dbReference type="Proteomes" id="UP000829420"/>
    </source>
</evidence>
<evidence type="ECO:0000313" key="1">
    <source>
        <dbReference type="EMBL" id="UNH40570.1"/>
    </source>
</evidence>
<organism evidence="1 2">
    <name type="scientific">Moellerella wisconsensis</name>
    <dbReference type="NCBI Taxonomy" id="158849"/>
    <lineage>
        <taxon>Bacteria</taxon>
        <taxon>Pseudomonadati</taxon>
        <taxon>Pseudomonadota</taxon>
        <taxon>Gammaproteobacteria</taxon>
        <taxon>Enterobacterales</taxon>
        <taxon>Morganellaceae</taxon>
        <taxon>Moellerella</taxon>
    </lineage>
</organism>
<accession>A0ACD3YC51</accession>
<dbReference type="EMBL" id="CP093256">
    <property type="protein sequence ID" value="UNH40570.1"/>
    <property type="molecule type" value="Genomic_DNA"/>
</dbReference>
<keyword evidence="2" id="KW-1185">Reference proteome</keyword>
<proteinExistence type="predicted"/>
<dbReference type="Proteomes" id="UP000829420">
    <property type="component" value="Plasmid pW1-a"/>
</dbReference>
<gene>
    <name evidence="1" type="ORF">MNY70_17165</name>
</gene>
<sequence>MTIVYGNTIEPGGMQLNDDEYEDVCTECGATCSHRHYETCDGSINQRFSINCDHCGFHNCNAEVCSSCDDVPYRSEQDDADYYSEYMLNVTTPIGACAFIANVEGELLVIKAKVALGISHHTDFFKVKDLVEDCERLSLTSIRKTAFYLRVVQSVESLSSDLAFALPCAYA</sequence>
<protein>
    <submittedName>
        <fullName evidence="1">Uncharacterized protein</fullName>
    </submittedName>
</protein>
<geneLocation type="plasmid" evidence="1 2">
    <name>pW1-a</name>
</geneLocation>
<keyword evidence="1" id="KW-0614">Plasmid</keyword>
<reference evidence="1" key="1">
    <citation type="submission" date="2022-03" db="EMBL/GenBank/DDBJ databases">
        <title>ESBL-producing Moellerella wisconsensis and Escherichia marmotae isolated from wild game meat.</title>
        <authorList>
            <person name="Biggel M."/>
        </authorList>
    </citation>
    <scope>NUCLEOTIDE SEQUENCE</scope>
    <source>
        <strain evidence="1">W1</strain>
    </source>
</reference>
<name>A0ACD3YC51_9GAMM</name>